<reference evidence="2" key="1">
    <citation type="journal article" date="2013" name="Nature">
        <title>Draft genome of the wheat A-genome progenitor Triticum urartu.</title>
        <authorList>
            <person name="Ling H.Q."/>
            <person name="Zhao S."/>
            <person name="Liu D."/>
            <person name="Wang J."/>
            <person name="Sun H."/>
            <person name="Zhang C."/>
            <person name="Fan H."/>
            <person name="Li D."/>
            <person name="Dong L."/>
            <person name="Tao Y."/>
            <person name="Gao C."/>
            <person name="Wu H."/>
            <person name="Li Y."/>
            <person name="Cui Y."/>
            <person name="Guo X."/>
            <person name="Zheng S."/>
            <person name="Wang B."/>
            <person name="Yu K."/>
            <person name="Liang Q."/>
            <person name="Yang W."/>
            <person name="Lou X."/>
            <person name="Chen J."/>
            <person name="Feng M."/>
            <person name="Jian J."/>
            <person name="Zhang X."/>
            <person name="Luo G."/>
            <person name="Jiang Y."/>
            <person name="Liu J."/>
            <person name="Wang Z."/>
            <person name="Sha Y."/>
            <person name="Zhang B."/>
            <person name="Wu H."/>
            <person name="Tang D."/>
            <person name="Shen Q."/>
            <person name="Xue P."/>
            <person name="Zou S."/>
            <person name="Wang X."/>
            <person name="Liu X."/>
            <person name="Wang F."/>
            <person name="Yang Y."/>
            <person name="An X."/>
            <person name="Dong Z."/>
            <person name="Zhang K."/>
            <person name="Zhang X."/>
            <person name="Luo M.C."/>
            <person name="Dvorak J."/>
            <person name="Tong Y."/>
            <person name="Wang J."/>
            <person name="Yang H."/>
            <person name="Li Z."/>
            <person name="Wang D."/>
            <person name="Zhang A."/>
            <person name="Wang J."/>
        </authorList>
    </citation>
    <scope>NUCLEOTIDE SEQUENCE</scope>
</reference>
<dbReference type="EMBL" id="KD097958">
    <property type="protein sequence ID" value="EMS61316.1"/>
    <property type="molecule type" value="Genomic_DNA"/>
</dbReference>
<proteinExistence type="predicted"/>
<evidence type="ECO:0000313" key="2">
    <source>
        <dbReference type="EMBL" id="EMS61316.1"/>
    </source>
</evidence>
<dbReference type="AlphaFoldDB" id="M7ZNV2"/>
<sequence length="70" mass="7825">MSCGSSRTKAQRCPVGTRSGAGGSSGKWQRRCLAEQGRQRSRDSGDEVQRQSFELGRQRPWRTAARRRGT</sequence>
<feature type="region of interest" description="Disordered" evidence="1">
    <location>
        <begin position="1"/>
        <end position="70"/>
    </location>
</feature>
<organism evidence="2">
    <name type="scientific">Triticum urartu</name>
    <name type="common">Red wild einkorn</name>
    <name type="synonym">Crithodium urartu</name>
    <dbReference type="NCBI Taxonomy" id="4572"/>
    <lineage>
        <taxon>Eukaryota</taxon>
        <taxon>Viridiplantae</taxon>
        <taxon>Streptophyta</taxon>
        <taxon>Embryophyta</taxon>
        <taxon>Tracheophyta</taxon>
        <taxon>Spermatophyta</taxon>
        <taxon>Magnoliopsida</taxon>
        <taxon>Liliopsida</taxon>
        <taxon>Poales</taxon>
        <taxon>Poaceae</taxon>
        <taxon>BOP clade</taxon>
        <taxon>Pooideae</taxon>
        <taxon>Triticodae</taxon>
        <taxon>Triticeae</taxon>
        <taxon>Triticinae</taxon>
        <taxon>Triticum</taxon>
    </lineage>
</organism>
<gene>
    <name evidence="2" type="ORF">TRIUR3_29316</name>
</gene>
<evidence type="ECO:0000256" key="1">
    <source>
        <dbReference type="SAM" id="MobiDB-lite"/>
    </source>
</evidence>
<protein>
    <submittedName>
        <fullName evidence="2">Uncharacterized protein</fullName>
    </submittedName>
</protein>
<feature type="compositionally biased region" description="Basic and acidic residues" evidence="1">
    <location>
        <begin position="37"/>
        <end position="49"/>
    </location>
</feature>
<accession>M7ZNV2</accession>
<name>M7ZNV2_TRIUA</name>